<accession>A0A8S1IPG1</accession>
<dbReference type="Proteomes" id="UP000708148">
    <property type="component" value="Unassembled WGS sequence"/>
</dbReference>
<comment type="caution">
    <text evidence="1">The sequence shown here is derived from an EMBL/GenBank/DDBJ whole genome shotgun (WGS) entry which is preliminary data.</text>
</comment>
<dbReference type="OrthoDB" id="576897at2759"/>
<gene>
    <name evidence="1" type="ORF">OSTQU699_LOCUS2232</name>
</gene>
<sequence>MCVPGTSPRLWKQGHLVTTSRDTPPAPQPPRAPEKLVNLVCCLLQSMGALSKLHCRALMAQVTHRARLLEKMKCTPAHLLPMQPKLCDLHAANLYLQAIVFLYIGAPEGIQPCCWDVFHGPLFHFLCRYPGELHGVNLSPSLESVE</sequence>
<dbReference type="EMBL" id="CAJHUC010000560">
    <property type="protein sequence ID" value="CAD7696871.1"/>
    <property type="molecule type" value="Genomic_DNA"/>
</dbReference>
<evidence type="ECO:0000313" key="1">
    <source>
        <dbReference type="EMBL" id="CAD7696871.1"/>
    </source>
</evidence>
<dbReference type="AlphaFoldDB" id="A0A8S1IPG1"/>
<keyword evidence="2" id="KW-1185">Reference proteome</keyword>
<protein>
    <submittedName>
        <fullName evidence="1">Uncharacterized protein</fullName>
    </submittedName>
</protein>
<proteinExistence type="predicted"/>
<reference evidence="1" key="1">
    <citation type="submission" date="2020-12" db="EMBL/GenBank/DDBJ databases">
        <authorList>
            <person name="Iha C."/>
        </authorList>
    </citation>
    <scope>NUCLEOTIDE SEQUENCE</scope>
</reference>
<organism evidence="1 2">
    <name type="scientific">Ostreobium quekettii</name>
    <dbReference type="NCBI Taxonomy" id="121088"/>
    <lineage>
        <taxon>Eukaryota</taxon>
        <taxon>Viridiplantae</taxon>
        <taxon>Chlorophyta</taxon>
        <taxon>core chlorophytes</taxon>
        <taxon>Ulvophyceae</taxon>
        <taxon>TCBD clade</taxon>
        <taxon>Bryopsidales</taxon>
        <taxon>Ostreobineae</taxon>
        <taxon>Ostreobiaceae</taxon>
        <taxon>Ostreobium</taxon>
    </lineage>
</organism>
<name>A0A8S1IPG1_9CHLO</name>
<evidence type="ECO:0000313" key="2">
    <source>
        <dbReference type="Proteomes" id="UP000708148"/>
    </source>
</evidence>